<protein>
    <submittedName>
        <fullName evidence="2">Uncharacterized protein</fullName>
    </submittedName>
</protein>
<gene>
    <name evidence="2" type="ORF">E2C01_081148</name>
</gene>
<reference evidence="2 3" key="1">
    <citation type="submission" date="2019-05" db="EMBL/GenBank/DDBJ databases">
        <title>Another draft genome of Portunus trituberculatus and its Hox gene families provides insights of decapod evolution.</title>
        <authorList>
            <person name="Jeong J.-H."/>
            <person name="Song I."/>
            <person name="Kim S."/>
            <person name="Choi T."/>
            <person name="Kim D."/>
            <person name="Ryu S."/>
            <person name="Kim W."/>
        </authorList>
    </citation>
    <scope>NUCLEOTIDE SEQUENCE [LARGE SCALE GENOMIC DNA]</scope>
    <source>
        <tissue evidence="2">Muscle</tissue>
    </source>
</reference>
<accession>A0A5B7IV14</accession>
<evidence type="ECO:0000313" key="2">
    <source>
        <dbReference type="EMBL" id="MPC86325.1"/>
    </source>
</evidence>
<organism evidence="2 3">
    <name type="scientific">Portunus trituberculatus</name>
    <name type="common">Swimming crab</name>
    <name type="synonym">Neptunus trituberculatus</name>
    <dbReference type="NCBI Taxonomy" id="210409"/>
    <lineage>
        <taxon>Eukaryota</taxon>
        <taxon>Metazoa</taxon>
        <taxon>Ecdysozoa</taxon>
        <taxon>Arthropoda</taxon>
        <taxon>Crustacea</taxon>
        <taxon>Multicrustacea</taxon>
        <taxon>Malacostraca</taxon>
        <taxon>Eumalacostraca</taxon>
        <taxon>Eucarida</taxon>
        <taxon>Decapoda</taxon>
        <taxon>Pleocyemata</taxon>
        <taxon>Brachyura</taxon>
        <taxon>Eubrachyura</taxon>
        <taxon>Portunoidea</taxon>
        <taxon>Portunidae</taxon>
        <taxon>Portuninae</taxon>
        <taxon>Portunus</taxon>
    </lineage>
</organism>
<evidence type="ECO:0000256" key="1">
    <source>
        <dbReference type="SAM" id="SignalP"/>
    </source>
</evidence>
<sequence>MTRRIKRKQVTNVLSFLFVTTYFTLPKNSVFDVGDHGMRGVRICRSKGLGTERSQATSSTKIKINIKITNSSIS</sequence>
<dbReference type="Proteomes" id="UP000324222">
    <property type="component" value="Unassembled WGS sequence"/>
</dbReference>
<evidence type="ECO:0000313" key="3">
    <source>
        <dbReference type="Proteomes" id="UP000324222"/>
    </source>
</evidence>
<keyword evidence="3" id="KW-1185">Reference proteome</keyword>
<feature type="chain" id="PRO_5022873938" evidence="1">
    <location>
        <begin position="27"/>
        <end position="74"/>
    </location>
</feature>
<proteinExistence type="predicted"/>
<name>A0A5B7IV14_PORTR</name>
<keyword evidence="1" id="KW-0732">Signal</keyword>
<dbReference type="AlphaFoldDB" id="A0A5B7IV14"/>
<dbReference type="EMBL" id="VSRR010071109">
    <property type="protein sequence ID" value="MPC86325.1"/>
    <property type="molecule type" value="Genomic_DNA"/>
</dbReference>
<comment type="caution">
    <text evidence="2">The sequence shown here is derived from an EMBL/GenBank/DDBJ whole genome shotgun (WGS) entry which is preliminary data.</text>
</comment>
<feature type="signal peptide" evidence="1">
    <location>
        <begin position="1"/>
        <end position="26"/>
    </location>
</feature>